<feature type="transmembrane region" description="Helical" evidence="11">
    <location>
        <begin position="30"/>
        <end position="47"/>
    </location>
</feature>
<organism evidence="12 13">
    <name type="scientific">Virgisporangium aurantiacum</name>
    <dbReference type="NCBI Taxonomy" id="175570"/>
    <lineage>
        <taxon>Bacteria</taxon>
        <taxon>Bacillati</taxon>
        <taxon>Actinomycetota</taxon>
        <taxon>Actinomycetes</taxon>
        <taxon>Micromonosporales</taxon>
        <taxon>Micromonosporaceae</taxon>
        <taxon>Virgisporangium</taxon>
    </lineage>
</organism>
<evidence type="ECO:0000256" key="6">
    <source>
        <dbReference type="ARBA" id="ARBA00022989"/>
    </source>
</evidence>
<dbReference type="EMBL" id="BOPG01000099">
    <property type="protein sequence ID" value="GIJ63591.1"/>
    <property type="molecule type" value="Genomic_DNA"/>
</dbReference>
<comment type="caution">
    <text evidence="12">The sequence shown here is derived from an EMBL/GenBank/DDBJ whole genome shotgun (WGS) entry which is preliminary data.</text>
</comment>
<keyword evidence="8" id="KW-0406">Ion transport</keyword>
<name>A0A8J3ZLC7_9ACTN</name>
<comment type="subcellular location">
    <subcellularLocation>
        <location evidence="1">Cell inner membrane</location>
        <topology evidence="1">Multi-pass membrane protein</topology>
    </subcellularLocation>
</comment>
<evidence type="ECO:0000256" key="8">
    <source>
        <dbReference type="ARBA" id="ARBA00023065"/>
    </source>
</evidence>
<dbReference type="Gene3D" id="1.20.1530.10">
    <property type="entry name" value="Na+/H+ antiporter like domain"/>
    <property type="match status" value="1"/>
</dbReference>
<keyword evidence="10" id="KW-0739">Sodium transport</keyword>
<gene>
    <name evidence="12" type="ORF">Vau01_111070</name>
</gene>
<sequence>MSRRPVRRSLFVRGSWPEVSRVGDILRTESVGGILLLVAAVVALVWANSPWRHGYHALSGSRVGPAAWHLDLTLATWAADGLLAVFFFVAGLELKREFVAGDLRDPRRAACRSRRRSAGWSSPRGSTLR</sequence>
<dbReference type="InterPro" id="IPR004670">
    <property type="entry name" value="NhaA"/>
</dbReference>
<dbReference type="Proteomes" id="UP000612585">
    <property type="component" value="Unassembled WGS sequence"/>
</dbReference>
<evidence type="ECO:0000313" key="12">
    <source>
        <dbReference type="EMBL" id="GIJ63591.1"/>
    </source>
</evidence>
<keyword evidence="13" id="KW-1185">Reference proteome</keyword>
<keyword evidence="2" id="KW-0813">Transport</keyword>
<accession>A0A8J3ZLC7</accession>
<evidence type="ECO:0000256" key="1">
    <source>
        <dbReference type="ARBA" id="ARBA00004429"/>
    </source>
</evidence>
<dbReference type="AlphaFoldDB" id="A0A8J3ZLC7"/>
<reference evidence="12" key="1">
    <citation type="submission" date="2021-01" db="EMBL/GenBank/DDBJ databases">
        <title>Whole genome shotgun sequence of Virgisporangium aurantiacum NBRC 16421.</title>
        <authorList>
            <person name="Komaki H."/>
            <person name="Tamura T."/>
        </authorList>
    </citation>
    <scope>NUCLEOTIDE SEQUENCE</scope>
    <source>
        <strain evidence="12">NBRC 16421</strain>
    </source>
</reference>
<keyword evidence="5 11" id="KW-0812">Transmembrane</keyword>
<feature type="transmembrane region" description="Helical" evidence="11">
    <location>
        <begin position="67"/>
        <end position="89"/>
    </location>
</feature>
<keyword evidence="9 11" id="KW-0472">Membrane</keyword>
<keyword evidence="3" id="KW-0050">Antiport</keyword>
<dbReference type="GO" id="GO:0015385">
    <property type="term" value="F:sodium:proton antiporter activity"/>
    <property type="evidence" value="ECO:0007669"/>
    <property type="project" value="TreeGrafter"/>
</dbReference>
<dbReference type="PANTHER" id="PTHR30341:SF0">
    <property type="entry name" value="NA(+)_H(+) ANTIPORTER NHAA"/>
    <property type="match status" value="1"/>
</dbReference>
<dbReference type="InterPro" id="IPR023171">
    <property type="entry name" value="Na/H_antiporter_dom_sf"/>
</dbReference>
<evidence type="ECO:0000256" key="3">
    <source>
        <dbReference type="ARBA" id="ARBA00022449"/>
    </source>
</evidence>
<keyword evidence="7" id="KW-0915">Sodium</keyword>
<evidence type="ECO:0000256" key="7">
    <source>
        <dbReference type="ARBA" id="ARBA00023053"/>
    </source>
</evidence>
<keyword evidence="6 11" id="KW-1133">Transmembrane helix</keyword>
<evidence type="ECO:0000256" key="9">
    <source>
        <dbReference type="ARBA" id="ARBA00023136"/>
    </source>
</evidence>
<evidence type="ECO:0000256" key="4">
    <source>
        <dbReference type="ARBA" id="ARBA00022475"/>
    </source>
</evidence>
<evidence type="ECO:0000256" key="11">
    <source>
        <dbReference type="SAM" id="Phobius"/>
    </source>
</evidence>
<evidence type="ECO:0000256" key="2">
    <source>
        <dbReference type="ARBA" id="ARBA00022448"/>
    </source>
</evidence>
<proteinExistence type="predicted"/>
<protein>
    <recommendedName>
        <fullName evidence="14">Na+/H+ antiporter 1</fullName>
    </recommendedName>
</protein>
<keyword evidence="4" id="KW-1003">Cell membrane</keyword>
<evidence type="ECO:0008006" key="14">
    <source>
        <dbReference type="Google" id="ProtNLM"/>
    </source>
</evidence>
<evidence type="ECO:0000256" key="10">
    <source>
        <dbReference type="ARBA" id="ARBA00023201"/>
    </source>
</evidence>
<dbReference type="GO" id="GO:0005886">
    <property type="term" value="C:plasma membrane"/>
    <property type="evidence" value="ECO:0007669"/>
    <property type="project" value="UniProtKB-SubCell"/>
</dbReference>
<dbReference type="Pfam" id="PF06965">
    <property type="entry name" value="Na_H_antiport_1"/>
    <property type="match status" value="1"/>
</dbReference>
<evidence type="ECO:0000313" key="13">
    <source>
        <dbReference type="Proteomes" id="UP000612585"/>
    </source>
</evidence>
<evidence type="ECO:0000256" key="5">
    <source>
        <dbReference type="ARBA" id="ARBA00022692"/>
    </source>
</evidence>
<dbReference type="PANTHER" id="PTHR30341">
    <property type="entry name" value="SODIUM ION/PROTON ANTIPORTER NHAA-RELATED"/>
    <property type="match status" value="1"/>
</dbReference>
<dbReference type="GO" id="GO:0006885">
    <property type="term" value="P:regulation of pH"/>
    <property type="evidence" value="ECO:0007669"/>
    <property type="project" value="InterPro"/>
</dbReference>